<reference evidence="1" key="1">
    <citation type="submission" date="2022-11" db="EMBL/GenBank/DDBJ databases">
        <title>Centuries of genome instability and evolution in soft-shell clam transmissible cancer (bioRxiv).</title>
        <authorList>
            <person name="Hart S.F.M."/>
            <person name="Yonemitsu M.A."/>
            <person name="Giersch R.M."/>
            <person name="Beal B.F."/>
            <person name="Arriagada G."/>
            <person name="Davis B.W."/>
            <person name="Ostrander E.A."/>
            <person name="Goff S.P."/>
            <person name="Metzger M.J."/>
        </authorList>
    </citation>
    <scope>NUCLEOTIDE SEQUENCE</scope>
    <source>
        <strain evidence="1">MELC-2E11</strain>
        <tissue evidence="1">Siphon/mantle</tissue>
    </source>
</reference>
<dbReference type="EMBL" id="CP111027">
    <property type="protein sequence ID" value="WAR29624.1"/>
    <property type="molecule type" value="Genomic_DNA"/>
</dbReference>
<organism evidence="1 2">
    <name type="scientific">Mya arenaria</name>
    <name type="common">Soft-shell clam</name>
    <dbReference type="NCBI Taxonomy" id="6604"/>
    <lineage>
        <taxon>Eukaryota</taxon>
        <taxon>Metazoa</taxon>
        <taxon>Spiralia</taxon>
        <taxon>Lophotrochozoa</taxon>
        <taxon>Mollusca</taxon>
        <taxon>Bivalvia</taxon>
        <taxon>Autobranchia</taxon>
        <taxon>Heteroconchia</taxon>
        <taxon>Euheterodonta</taxon>
        <taxon>Imparidentia</taxon>
        <taxon>Neoheterodontei</taxon>
        <taxon>Myida</taxon>
        <taxon>Myoidea</taxon>
        <taxon>Myidae</taxon>
        <taxon>Mya</taxon>
    </lineage>
</organism>
<protein>
    <submittedName>
        <fullName evidence="1">Uncharacterized protein</fullName>
    </submittedName>
</protein>
<sequence>MEQQHKYFLQNRRAAKNKRNTIANQRAHDVKFEVGDPVYYRKHLDGSTTKGHTEHLRPANLDEWVLPTDKSGRQLRPAHYVVPPVDGSSSDSDTCSDNRADLLQHRYRRVRTDSSSEDNIALVELRDTICARDRRAGDDAITAVSESSTNNQFQTDHTPVLSYSDGEDNISVNVVKARAARPNIRKKRKSKICYFCI</sequence>
<proteinExistence type="predicted"/>
<dbReference type="Proteomes" id="UP001164746">
    <property type="component" value="Chromosome 16"/>
</dbReference>
<name>A0ABY7G7V3_MYAAR</name>
<evidence type="ECO:0000313" key="2">
    <source>
        <dbReference type="Proteomes" id="UP001164746"/>
    </source>
</evidence>
<gene>
    <name evidence="1" type="ORF">MAR_003192</name>
</gene>
<keyword evidence="2" id="KW-1185">Reference proteome</keyword>
<evidence type="ECO:0000313" key="1">
    <source>
        <dbReference type="EMBL" id="WAR29624.1"/>
    </source>
</evidence>
<accession>A0ABY7G7V3</accession>